<dbReference type="Gene3D" id="1.20.1740.10">
    <property type="entry name" value="Amino acid/polyamine transporter I"/>
    <property type="match status" value="1"/>
</dbReference>
<feature type="transmembrane region" description="Helical" evidence="7">
    <location>
        <begin position="124"/>
        <end position="142"/>
    </location>
</feature>
<keyword evidence="10" id="KW-1185">Reference proteome</keyword>
<dbReference type="Pfam" id="PF00324">
    <property type="entry name" value="AA_permease"/>
    <property type="match status" value="1"/>
</dbReference>
<name>A0A8J2Z2S4_9GAMM</name>
<feature type="transmembrane region" description="Helical" evidence="7">
    <location>
        <begin position="408"/>
        <end position="427"/>
    </location>
</feature>
<feature type="transmembrane region" description="Helical" evidence="7">
    <location>
        <begin position="15"/>
        <end position="36"/>
    </location>
</feature>
<reference evidence="9" key="1">
    <citation type="journal article" date="2014" name="Int. J. Syst. Evol. Microbiol.">
        <title>Complete genome sequence of Corynebacterium casei LMG S-19264T (=DSM 44701T), isolated from a smear-ripened cheese.</title>
        <authorList>
            <consortium name="US DOE Joint Genome Institute (JGI-PGF)"/>
            <person name="Walter F."/>
            <person name="Albersmeier A."/>
            <person name="Kalinowski J."/>
            <person name="Ruckert C."/>
        </authorList>
    </citation>
    <scope>NUCLEOTIDE SEQUENCE</scope>
    <source>
        <strain evidence="9">CGMCC 1.15758</strain>
    </source>
</reference>
<feature type="transmembrane region" description="Helical" evidence="7">
    <location>
        <begin position="363"/>
        <end position="388"/>
    </location>
</feature>
<evidence type="ECO:0000256" key="4">
    <source>
        <dbReference type="ARBA" id="ARBA00022970"/>
    </source>
</evidence>
<organism evidence="9 10">
    <name type="scientific">Cysteiniphilum litorale</name>
    <dbReference type="NCBI Taxonomy" id="2056700"/>
    <lineage>
        <taxon>Bacteria</taxon>
        <taxon>Pseudomonadati</taxon>
        <taxon>Pseudomonadota</taxon>
        <taxon>Gammaproteobacteria</taxon>
        <taxon>Thiotrichales</taxon>
        <taxon>Fastidiosibacteraceae</taxon>
        <taxon>Cysteiniphilum</taxon>
    </lineage>
</organism>
<keyword evidence="6 7" id="KW-0472">Membrane</keyword>
<evidence type="ECO:0000256" key="1">
    <source>
        <dbReference type="ARBA" id="ARBA00004141"/>
    </source>
</evidence>
<evidence type="ECO:0000256" key="3">
    <source>
        <dbReference type="ARBA" id="ARBA00022692"/>
    </source>
</evidence>
<dbReference type="InterPro" id="IPR050524">
    <property type="entry name" value="APC_YAT"/>
</dbReference>
<protein>
    <submittedName>
        <fullName evidence="9">Amino acid transporter</fullName>
    </submittedName>
</protein>
<feature type="transmembrane region" description="Helical" evidence="7">
    <location>
        <begin position="154"/>
        <end position="175"/>
    </location>
</feature>
<comment type="caution">
    <text evidence="9">The sequence shown here is derived from an EMBL/GenBank/DDBJ whole genome shotgun (WGS) entry which is preliminary data.</text>
</comment>
<reference evidence="9" key="2">
    <citation type="submission" date="2020-09" db="EMBL/GenBank/DDBJ databases">
        <authorList>
            <person name="Sun Q."/>
            <person name="Zhou Y."/>
        </authorList>
    </citation>
    <scope>NUCLEOTIDE SEQUENCE</scope>
    <source>
        <strain evidence="9">CGMCC 1.15758</strain>
    </source>
</reference>
<comment type="subcellular location">
    <subcellularLocation>
        <location evidence="1">Membrane</location>
        <topology evidence="1">Multi-pass membrane protein</topology>
    </subcellularLocation>
</comment>
<dbReference type="AlphaFoldDB" id="A0A8J2Z2S4"/>
<feature type="transmembrane region" description="Helical" evidence="7">
    <location>
        <begin position="96"/>
        <end position="118"/>
    </location>
</feature>
<dbReference type="FunFam" id="1.20.1740.10:FF:000001">
    <property type="entry name" value="Amino acid permease"/>
    <property type="match status" value="1"/>
</dbReference>
<dbReference type="OrthoDB" id="5297508at2"/>
<dbReference type="PIRSF" id="PIRSF006060">
    <property type="entry name" value="AA_transporter"/>
    <property type="match status" value="1"/>
</dbReference>
<evidence type="ECO:0000313" key="10">
    <source>
        <dbReference type="Proteomes" id="UP000636949"/>
    </source>
</evidence>
<feature type="transmembrane region" description="Helical" evidence="7">
    <location>
        <begin position="195"/>
        <end position="221"/>
    </location>
</feature>
<keyword evidence="4" id="KW-0029">Amino-acid transport</keyword>
<proteinExistence type="predicted"/>
<dbReference type="EMBL" id="BMJS01000001">
    <property type="protein sequence ID" value="GGF88301.1"/>
    <property type="molecule type" value="Genomic_DNA"/>
</dbReference>
<evidence type="ECO:0000313" key="9">
    <source>
        <dbReference type="EMBL" id="GGF88301.1"/>
    </source>
</evidence>
<evidence type="ECO:0000256" key="7">
    <source>
        <dbReference type="SAM" id="Phobius"/>
    </source>
</evidence>
<dbReference type="GO" id="GO:0015171">
    <property type="term" value="F:amino acid transmembrane transporter activity"/>
    <property type="evidence" value="ECO:0007669"/>
    <property type="project" value="TreeGrafter"/>
</dbReference>
<accession>A0A8J2Z2S4</accession>
<evidence type="ECO:0000256" key="5">
    <source>
        <dbReference type="ARBA" id="ARBA00022989"/>
    </source>
</evidence>
<feature type="transmembrane region" description="Helical" evidence="7">
    <location>
        <begin position="242"/>
        <end position="265"/>
    </location>
</feature>
<dbReference type="Proteomes" id="UP000636949">
    <property type="component" value="Unassembled WGS sequence"/>
</dbReference>
<keyword evidence="5 7" id="KW-1133">Transmembrane helix</keyword>
<dbReference type="PANTHER" id="PTHR43341">
    <property type="entry name" value="AMINO ACID PERMEASE"/>
    <property type="match status" value="1"/>
</dbReference>
<feature type="transmembrane region" description="Helical" evidence="7">
    <location>
        <begin position="439"/>
        <end position="459"/>
    </location>
</feature>
<feature type="domain" description="Amino acid permease/ SLC12A" evidence="8">
    <location>
        <begin position="14"/>
        <end position="468"/>
    </location>
</feature>
<dbReference type="PROSITE" id="PS00218">
    <property type="entry name" value="AMINO_ACID_PERMEASE_1"/>
    <property type="match status" value="1"/>
</dbReference>
<feature type="transmembrane region" description="Helical" evidence="7">
    <location>
        <begin position="42"/>
        <end position="59"/>
    </location>
</feature>
<evidence type="ECO:0000259" key="8">
    <source>
        <dbReference type="Pfam" id="PF00324"/>
    </source>
</evidence>
<feature type="transmembrane region" description="Helical" evidence="7">
    <location>
        <begin position="336"/>
        <end position="357"/>
    </location>
</feature>
<gene>
    <name evidence="9" type="ORF">GCM10010995_01970</name>
</gene>
<evidence type="ECO:0000256" key="6">
    <source>
        <dbReference type="ARBA" id="ARBA00023136"/>
    </source>
</evidence>
<evidence type="ECO:0000256" key="2">
    <source>
        <dbReference type="ARBA" id="ARBA00022448"/>
    </source>
</evidence>
<dbReference type="PANTHER" id="PTHR43341:SF1">
    <property type="entry name" value="GENERAL AMINO-ACID PERMEASE GAP1"/>
    <property type="match status" value="1"/>
</dbReference>
<feature type="transmembrane region" description="Helical" evidence="7">
    <location>
        <begin position="285"/>
        <end position="310"/>
    </location>
</feature>
<keyword evidence="2" id="KW-0813">Transport</keyword>
<dbReference type="RefSeq" id="WP_117001200.1">
    <property type="nucleotide sequence ID" value="NZ_BMJS01000001.1"/>
</dbReference>
<dbReference type="InterPro" id="IPR004841">
    <property type="entry name" value="AA-permease/SLC12A_dom"/>
</dbReference>
<keyword evidence="3 7" id="KW-0812">Transmembrane</keyword>
<dbReference type="GO" id="GO:0016020">
    <property type="term" value="C:membrane"/>
    <property type="evidence" value="ECO:0007669"/>
    <property type="project" value="UniProtKB-SubCell"/>
</dbReference>
<sequence length="487" mass="53515">MKSTKLKRDLKTRHLTMIALGGTIGTGLFLASGSAISQAGPAGALIGYALVAIVVYMLMTSLGEMSTYAPCTGSFNKYSEKFVDPALGFAMGWNYWFNWAMTISADLLGAGLLMQFWFPDTPVVMWSAIFFVIILAINLFSVSMYGESEYWLSFIKVSFVIIFILVGVLAIFGISENGHAVGFSNWHIANAPFNGGIFTILGVFLIAGYSFQGTEIVGVAAGEAKDPRKAIPKAIRSTFWRLTLFYVCALGVIGFLVPYTATWLANPESNVAMSPFTMVFQSTGFTYAATLVNIVLVTAVLSAANSCIYTSSRTLWYLSKSKQAPKVLSKTNRRGVPVIGVLVTSILGATFFLASFIGNGAIFNWLVNLISLSGYIGWLSISISHLRFRRAYIKQGRSLDDLVYKSKFYPYGPIISIIALIVMMFGAQVEQMLSGTATWGAFFATYSGVILFVLLYLGYKWRKRTKFERSATSDIDFFHKEAHQSAF</sequence>
<dbReference type="InterPro" id="IPR004840">
    <property type="entry name" value="Amino_acid_permease_CS"/>
</dbReference>